<reference evidence="2 3" key="1">
    <citation type="journal article" date="2017" name="Int. J. Syst. Evol. Microbiol.">
        <title>Ramlibacter monticola sp. nov., isolated from forest soil.</title>
        <authorList>
            <person name="Chaudhary D.K."/>
            <person name="Kim J."/>
        </authorList>
    </citation>
    <scope>NUCLEOTIDE SEQUENCE [LARGE SCALE GENOMIC DNA]</scope>
    <source>
        <strain evidence="2 3">KACC 19175</strain>
    </source>
</reference>
<dbReference type="RefSeq" id="WP_201673635.1">
    <property type="nucleotide sequence ID" value="NZ_JAEQNE010000001.1"/>
</dbReference>
<dbReference type="NCBIfam" id="TIGR01837">
    <property type="entry name" value="PHA_granule_1"/>
    <property type="match status" value="1"/>
</dbReference>
<comment type="caution">
    <text evidence="2">The sequence shown here is derived from an EMBL/GenBank/DDBJ whole genome shotgun (WGS) entry which is preliminary data.</text>
</comment>
<dbReference type="EMBL" id="JAEQNE010000001">
    <property type="protein sequence ID" value="MBL0391076.1"/>
    <property type="molecule type" value="Genomic_DNA"/>
</dbReference>
<organism evidence="2 3">
    <name type="scientific">Ramlibacter monticola</name>
    <dbReference type="NCBI Taxonomy" id="1926872"/>
    <lineage>
        <taxon>Bacteria</taxon>
        <taxon>Pseudomonadati</taxon>
        <taxon>Pseudomonadota</taxon>
        <taxon>Betaproteobacteria</taxon>
        <taxon>Burkholderiales</taxon>
        <taxon>Comamonadaceae</taxon>
        <taxon>Ramlibacter</taxon>
    </lineage>
</organism>
<evidence type="ECO:0000313" key="2">
    <source>
        <dbReference type="EMBL" id="MBL0391076.1"/>
    </source>
</evidence>
<evidence type="ECO:0000313" key="3">
    <source>
        <dbReference type="Proteomes" id="UP000599109"/>
    </source>
</evidence>
<name>A0A936YZN2_9BURK</name>
<gene>
    <name evidence="2" type="ORF">JJ685_07960</name>
</gene>
<dbReference type="InterPro" id="IPR008769">
    <property type="entry name" value="PhaF_PhaI"/>
</dbReference>
<keyword evidence="3" id="KW-1185">Reference proteome</keyword>
<sequence>MVTKLKKASEESAAAGDSPDLAGTVKESAQQIWLAGLGAFSKAQAEGGKVFQALVKEGLDIQKKTQAAAGEKFTDATSRMASMATDLSNKASGQWDKLETIFEERVARALKKLGVPTSREIDELVARIEELNRTVAALGGETGARKGPPHKTAARTGAAQRPAVKAARKRASARKAASE</sequence>
<dbReference type="PANTHER" id="PTHR38664:SF1">
    <property type="entry name" value="SLR0058 PROTEIN"/>
    <property type="match status" value="1"/>
</dbReference>
<dbReference type="PANTHER" id="PTHR38664">
    <property type="entry name" value="SLR0058 PROTEIN"/>
    <property type="match status" value="1"/>
</dbReference>
<feature type="region of interest" description="Disordered" evidence="1">
    <location>
        <begin position="139"/>
        <end position="179"/>
    </location>
</feature>
<protein>
    <submittedName>
        <fullName evidence="2">Phasin family protein</fullName>
    </submittedName>
</protein>
<evidence type="ECO:0000256" key="1">
    <source>
        <dbReference type="SAM" id="MobiDB-lite"/>
    </source>
</evidence>
<dbReference type="Proteomes" id="UP000599109">
    <property type="component" value="Unassembled WGS sequence"/>
</dbReference>
<accession>A0A936YZN2</accession>
<proteinExistence type="predicted"/>
<dbReference type="AlphaFoldDB" id="A0A936YZN2"/>
<feature type="region of interest" description="Disordered" evidence="1">
    <location>
        <begin position="1"/>
        <end position="22"/>
    </location>
</feature>
<dbReference type="Pfam" id="PF05597">
    <property type="entry name" value="Phasin"/>
    <property type="match status" value="1"/>
</dbReference>